<gene>
    <name evidence="1" type="ORF">CWC39_04175</name>
</gene>
<dbReference type="Pfam" id="PF17395">
    <property type="entry name" value="DUF5403"/>
    <property type="match status" value="1"/>
</dbReference>
<dbReference type="AlphaFoldDB" id="A0A364VCA1"/>
<dbReference type="Proteomes" id="UP000251047">
    <property type="component" value="Unassembled WGS sequence"/>
</dbReference>
<dbReference type="RefSeq" id="WP_112769257.1">
    <property type="nucleotide sequence ID" value="NZ_CP063191.1"/>
</dbReference>
<comment type="caution">
    <text evidence="1">The sequence shown here is derived from an EMBL/GenBank/DDBJ whole genome shotgun (WGS) entry which is preliminary data.</text>
</comment>
<reference evidence="1 2" key="1">
    <citation type="journal article" date="2018" name="Syst. Appl. Microbiol.">
        <title>Corynebacterium heidelbergense sp. nov., isolated from the preen glands of Egyptian geese (Alopochen aegyptiacus).</title>
        <authorList>
            <person name="Braun M.S."/>
            <person name="Wang E."/>
            <person name="Zimmermann S."/>
            <person name="Wink M."/>
        </authorList>
    </citation>
    <scope>NUCLEOTIDE SEQUENCE [LARGE SCALE GENOMIC DNA]</scope>
    <source>
        <strain evidence="1 2">DSM 104638</strain>
    </source>
</reference>
<dbReference type="EMBL" id="PHQP01000022">
    <property type="protein sequence ID" value="RAV34254.1"/>
    <property type="molecule type" value="Genomic_DNA"/>
</dbReference>
<dbReference type="InterPro" id="IPR039452">
    <property type="entry name" value="DUF5403"/>
</dbReference>
<proteinExistence type="predicted"/>
<evidence type="ECO:0000313" key="2">
    <source>
        <dbReference type="Proteomes" id="UP000251047"/>
    </source>
</evidence>
<organism evidence="1 2">
    <name type="scientific">Corynebacterium heidelbergense</name>
    <dbReference type="NCBI Taxonomy" id="2055947"/>
    <lineage>
        <taxon>Bacteria</taxon>
        <taxon>Bacillati</taxon>
        <taxon>Actinomycetota</taxon>
        <taxon>Actinomycetes</taxon>
        <taxon>Mycobacteriales</taxon>
        <taxon>Corynebacteriaceae</taxon>
        <taxon>Corynebacterium</taxon>
    </lineage>
</organism>
<evidence type="ECO:0000313" key="1">
    <source>
        <dbReference type="EMBL" id="RAV34254.1"/>
    </source>
</evidence>
<accession>A0A364VCA1</accession>
<sequence>MATVYKGTGTKIARLAGIQPLLDEAAAGILARAESNAAAHHRTGRYSNAFVVKPARGRSGVMDRLVTNTHPASAAIEFGHFAATKSGKAGRYVPGQHNLRRAIG</sequence>
<name>A0A364VCA1_9CORY</name>
<dbReference type="OrthoDB" id="4421027at2"/>
<protein>
    <recommendedName>
        <fullName evidence="3">HK97 gp10 family phage protein</fullName>
    </recommendedName>
</protein>
<evidence type="ECO:0008006" key="3">
    <source>
        <dbReference type="Google" id="ProtNLM"/>
    </source>
</evidence>